<protein>
    <recommendedName>
        <fullName evidence="3">Endonuclease/exonuclease/phosphatase domain-containing protein</fullName>
    </recommendedName>
</protein>
<dbReference type="EMBL" id="JACEEZ010023279">
    <property type="protein sequence ID" value="KAG0711475.1"/>
    <property type="molecule type" value="Genomic_DNA"/>
</dbReference>
<dbReference type="AlphaFoldDB" id="A0A8J4XQ33"/>
<proteinExistence type="predicted"/>
<keyword evidence="2" id="KW-1185">Reference proteome</keyword>
<sequence length="166" mass="18788">MQCYECYTASWAQGDGDKNFVNVRRPSLWHARRWGCAPMPQLLYASNSLLAVHCRVLITAPCWLSNGAMRLQDRKASASICATRRISNIFNRSNVDYSWIKRANWEEAILLINELDPEIICLQETMIGQGRCPLPDRFYTCPHNPSQQVLGFSVVCAFTIVSGCPT</sequence>
<name>A0A8J4XQ33_CHIOP</name>
<evidence type="ECO:0008006" key="3">
    <source>
        <dbReference type="Google" id="ProtNLM"/>
    </source>
</evidence>
<reference evidence="1" key="1">
    <citation type="submission" date="2020-07" db="EMBL/GenBank/DDBJ databases">
        <title>The High-quality genome of the commercially important snow crab, Chionoecetes opilio.</title>
        <authorList>
            <person name="Jeong J.-H."/>
            <person name="Ryu S."/>
        </authorList>
    </citation>
    <scope>NUCLEOTIDE SEQUENCE</scope>
    <source>
        <strain evidence="1">MADBK_172401_WGS</strain>
        <tissue evidence="1">Digestive gland</tissue>
    </source>
</reference>
<dbReference type="Proteomes" id="UP000770661">
    <property type="component" value="Unassembled WGS sequence"/>
</dbReference>
<comment type="caution">
    <text evidence="1">The sequence shown here is derived from an EMBL/GenBank/DDBJ whole genome shotgun (WGS) entry which is preliminary data.</text>
</comment>
<accession>A0A8J4XQ33</accession>
<gene>
    <name evidence="1" type="ORF">GWK47_020534</name>
</gene>
<evidence type="ECO:0000313" key="2">
    <source>
        <dbReference type="Proteomes" id="UP000770661"/>
    </source>
</evidence>
<evidence type="ECO:0000313" key="1">
    <source>
        <dbReference type="EMBL" id="KAG0711475.1"/>
    </source>
</evidence>
<organism evidence="1 2">
    <name type="scientific">Chionoecetes opilio</name>
    <name type="common">Atlantic snow crab</name>
    <name type="synonym">Cancer opilio</name>
    <dbReference type="NCBI Taxonomy" id="41210"/>
    <lineage>
        <taxon>Eukaryota</taxon>
        <taxon>Metazoa</taxon>
        <taxon>Ecdysozoa</taxon>
        <taxon>Arthropoda</taxon>
        <taxon>Crustacea</taxon>
        <taxon>Multicrustacea</taxon>
        <taxon>Malacostraca</taxon>
        <taxon>Eumalacostraca</taxon>
        <taxon>Eucarida</taxon>
        <taxon>Decapoda</taxon>
        <taxon>Pleocyemata</taxon>
        <taxon>Brachyura</taxon>
        <taxon>Eubrachyura</taxon>
        <taxon>Majoidea</taxon>
        <taxon>Majidae</taxon>
        <taxon>Chionoecetes</taxon>
    </lineage>
</organism>